<gene>
    <name evidence="2" type="ORF">COY20_02860</name>
</gene>
<dbReference type="AlphaFoldDB" id="A0A2M7TST4"/>
<reference evidence="3" key="1">
    <citation type="submission" date="2017-09" db="EMBL/GenBank/DDBJ databases">
        <title>Depth-based differentiation of microbial function through sediment-hosted aquifers and enrichment of novel symbionts in the deep terrestrial subsurface.</title>
        <authorList>
            <person name="Probst A.J."/>
            <person name="Ladd B."/>
            <person name="Jarett J.K."/>
            <person name="Geller-Mcgrath D.E."/>
            <person name="Sieber C.M.K."/>
            <person name="Emerson J.B."/>
            <person name="Anantharaman K."/>
            <person name="Thomas B.C."/>
            <person name="Malmstrom R."/>
            <person name="Stieglmeier M."/>
            <person name="Klingl A."/>
            <person name="Woyke T."/>
            <person name="Ryan C.M."/>
            <person name="Banfield J.F."/>
        </authorList>
    </citation>
    <scope>NUCLEOTIDE SEQUENCE [LARGE SCALE GENOMIC DNA]</scope>
</reference>
<dbReference type="Proteomes" id="UP000229336">
    <property type="component" value="Unassembled WGS sequence"/>
</dbReference>
<feature type="transmembrane region" description="Helical" evidence="1">
    <location>
        <begin position="12"/>
        <end position="29"/>
    </location>
</feature>
<sequence>MYNDINRNTRTLIVSFVIAIMVLIPLRFVEVGNSLDNGASVLGETVVQSEAKIEAPYNQIDSSLPCNLDQEVDAAVSLLTAKLAEDLSADEAEIIFSEIENVEATRCK</sequence>
<protein>
    <submittedName>
        <fullName evidence="2">Uncharacterized protein</fullName>
    </submittedName>
</protein>
<keyword evidence="1" id="KW-0812">Transmembrane</keyword>
<evidence type="ECO:0000313" key="2">
    <source>
        <dbReference type="EMBL" id="PIZ58817.1"/>
    </source>
</evidence>
<proteinExistence type="predicted"/>
<evidence type="ECO:0000256" key="1">
    <source>
        <dbReference type="SAM" id="Phobius"/>
    </source>
</evidence>
<name>A0A2M7TST4_9BACT</name>
<comment type="caution">
    <text evidence="2">The sequence shown here is derived from an EMBL/GenBank/DDBJ whole genome shotgun (WGS) entry which is preliminary data.</text>
</comment>
<keyword evidence="1" id="KW-1133">Transmembrane helix</keyword>
<keyword evidence="1" id="KW-0472">Membrane</keyword>
<accession>A0A2M7TST4</accession>
<evidence type="ECO:0000313" key="3">
    <source>
        <dbReference type="Proteomes" id="UP000229336"/>
    </source>
</evidence>
<organism evidence="2 3">
    <name type="scientific">Candidatus Shapirobacteria bacterium CG_4_10_14_0_2_um_filter_40_12</name>
    <dbReference type="NCBI Taxonomy" id="1974871"/>
    <lineage>
        <taxon>Bacteria</taxon>
        <taxon>Candidatus Shapironibacteriota</taxon>
    </lineage>
</organism>
<dbReference type="EMBL" id="PFNX01000055">
    <property type="protein sequence ID" value="PIZ58817.1"/>
    <property type="molecule type" value="Genomic_DNA"/>
</dbReference>